<keyword evidence="1" id="KW-0472">Membrane</keyword>
<feature type="transmembrane region" description="Helical" evidence="1">
    <location>
        <begin position="115"/>
        <end position="131"/>
    </location>
</feature>
<dbReference type="EMBL" id="LCJR01000010">
    <property type="protein sequence ID" value="KKT82190.1"/>
    <property type="molecule type" value="Genomic_DNA"/>
</dbReference>
<feature type="transmembrane region" description="Helical" evidence="1">
    <location>
        <begin position="333"/>
        <end position="352"/>
    </location>
</feature>
<feature type="transmembrane region" description="Helical" evidence="1">
    <location>
        <begin position="288"/>
        <end position="313"/>
    </location>
</feature>
<feature type="transmembrane region" description="Helical" evidence="1">
    <location>
        <begin position="91"/>
        <end position="109"/>
    </location>
</feature>
<feature type="transmembrane region" description="Helical" evidence="1">
    <location>
        <begin position="174"/>
        <end position="194"/>
    </location>
</feature>
<evidence type="ECO:0000313" key="3">
    <source>
        <dbReference type="Proteomes" id="UP000034032"/>
    </source>
</evidence>
<feature type="transmembrane region" description="Helical" evidence="1">
    <location>
        <begin position="66"/>
        <end position="86"/>
    </location>
</feature>
<evidence type="ECO:0000313" key="2">
    <source>
        <dbReference type="EMBL" id="KKT82190.1"/>
    </source>
</evidence>
<dbReference type="AlphaFoldDB" id="A0A0G1KFC1"/>
<sequence>MLSKLRQNLLVIFIVSALLLLVFLLSLHNFIGIGQDIGLHLSLGKIAWQEHRIVTTNFFSFTTPDFIWLNNTWLSKAVFYLVWAWVGMEGLIVFNALMLTVALSLAFFAFYKKETLLPVSIVTVLSIFIFVERSAVRPEIFSYLFLGWYLFVLFKEDERLIWSLPLIQILWVNSHIYFILGPLLYGLFLVHYFIRQKSMDKRGRRFLLVGLLMCVANLINPLGLKEALYPFFVFKNYAVPVLENQSPVKLFMLGYSRFSSSALFAGIVLTLIGFFANYKKLRDNIFSLGLFIATSALSLIMLRNVAVFALAMIPINAKNLHGLGINFRRRNLLVTMAVLLLLLLISVVDNEFNQAFYPDRKFGTYVPEGPQRAVDFIKDHRLRGPMFNNYNIGGFLIWQLPGEKVFIDSRPEAYPADFIRDVYIGMQKDYRTWKIYSEQYHINMAVLDYFDSNDYFINFLQNISEDDDWALVYKDGWAVIFLKRTADNADIIKQYEIGIK</sequence>
<evidence type="ECO:0008006" key="4">
    <source>
        <dbReference type="Google" id="ProtNLM"/>
    </source>
</evidence>
<proteinExistence type="predicted"/>
<comment type="caution">
    <text evidence="2">The sequence shown here is derived from an EMBL/GenBank/DDBJ whole genome shotgun (WGS) entry which is preliminary data.</text>
</comment>
<gene>
    <name evidence="2" type="ORF">UW79_C0010G0027</name>
</gene>
<evidence type="ECO:0000256" key="1">
    <source>
        <dbReference type="SAM" id="Phobius"/>
    </source>
</evidence>
<organism evidence="2 3">
    <name type="scientific">Candidatus Yanofskybacteria bacterium GW2011_GWA2_44_9</name>
    <dbReference type="NCBI Taxonomy" id="1619025"/>
    <lineage>
        <taxon>Bacteria</taxon>
        <taxon>Candidatus Yanofskyibacteriota</taxon>
    </lineage>
</organism>
<reference evidence="2 3" key="1">
    <citation type="journal article" date="2015" name="Nature">
        <title>rRNA introns, odd ribosomes, and small enigmatic genomes across a large radiation of phyla.</title>
        <authorList>
            <person name="Brown C.T."/>
            <person name="Hug L.A."/>
            <person name="Thomas B.C."/>
            <person name="Sharon I."/>
            <person name="Castelle C.J."/>
            <person name="Singh A."/>
            <person name="Wilkins M.J."/>
            <person name="Williams K.H."/>
            <person name="Banfield J.F."/>
        </authorList>
    </citation>
    <scope>NUCLEOTIDE SEQUENCE [LARGE SCALE GENOMIC DNA]</scope>
</reference>
<protein>
    <recommendedName>
        <fullName evidence="4">Glycosyltransferase RgtA/B/C/D-like domain-containing protein</fullName>
    </recommendedName>
</protein>
<accession>A0A0G1KFC1</accession>
<name>A0A0G1KFC1_9BACT</name>
<feature type="transmembrane region" description="Helical" evidence="1">
    <location>
        <begin position="206"/>
        <end position="224"/>
    </location>
</feature>
<keyword evidence="1" id="KW-1133">Transmembrane helix</keyword>
<dbReference type="Proteomes" id="UP000034032">
    <property type="component" value="Unassembled WGS sequence"/>
</dbReference>
<feature type="transmembrane region" description="Helical" evidence="1">
    <location>
        <begin position="138"/>
        <end position="154"/>
    </location>
</feature>
<feature type="transmembrane region" description="Helical" evidence="1">
    <location>
        <begin position="258"/>
        <end position="276"/>
    </location>
</feature>
<keyword evidence="1" id="KW-0812">Transmembrane</keyword>